<name>A0A1S2XUE1_CICAR</name>
<dbReference type="SUPFAM" id="SSF50965">
    <property type="entry name" value="Galactose oxidase, central domain"/>
    <property type="match status" value="1"/>
</dbReference>
<evidence type="ECO:0000313" key="5">
    <source>
        <dbReference type="RefSeq" id="XP_004494672.1"/>
    </source>
</evidence>
<evidence type="ECO:0000313" key="4">
    <source>
        <dbReference type="Proteomes" id="UP000087171"/>
    </source>
</evidence>
<dbReference type="RefSeq" id="XP_004494672.1">
    <property type="nucleotide sequence ID" value="XM_004494615.3"/>
</dbReference>
<evidence type="ECO:0000256" key="1">
    <source>
        <dbReference type="ARBA" id="ARBA00022729"/>
    </source>
</evidence>
<reference evidence="4" key="1">
    <citation type="journal article" date="2013" name="Nat. Biotechnol.">
        <title>Draft genome sequence of chickpea (Cicer arietinum) provides a resource for trait improvement.</title>
        <authorList>
            <person name="Varshney R.K."/>
            <person name="Song C."/>
            <person name="Saxena R.K."/>
            <person name="Azam S."/>
            <person name="Yu S."/>
            <person name="Sharpe A.G."/>
            <person name="Cannon S."/>
            <person name="Baek J."/>
            <person name="Rosen B.D."/>
            <person name="Tar'an B."/>
            <person name="Millan T."/>
            <person name="Zhang X."/>
            <person name="Ramsay L.D."/>
            <person name="Iwata A."/>
            <person name="Wang Y."/>
            <person name="Nelson W."/>
            <person name="Farmer A.D."/>
            <person name="Gaur P.M."/>
            <person name="Soderlund C."/>
            <person name="Penmetsa R.V."/>
            <person name="Xu C."/>
            <person name="Bharti A.K."/>
            <person name="He W."/>
            <person name="Winter P."/>
            <person name="Zhao S."/>
            <person name="Hane J.K."/>
            <person name="Carrasquilla-Garcia N."/>
            <person name="Condie J.A."/>
            <person name="Upadhyaya H.D."/>
            <person name="Luo M.C."/>
            <person name="Thudi M."/>
            <person name="Gowda C.L."/>
            <person name="Singh N.P."/>
            <person name="Lichtenzveig J."/>
            <person name="Gali K.K."/>
            <person name="Rubio J."/>
            <person name="Nadarajan N."/>
            <person name="Dolezel J."/>
            <person name="Bansal K.C."/>
            <person name="Xu X."/>
            <person name="Edwards D."/>
            <person name="Zhang G."/>
            <person name="Kahl G."/>
            <person name="Gil J."/>
            <person name="Singh K.B."/>
            <person name="Datta S.K."/>
            <person name="Jackson S.A."/>
            <person name="Wang J."/>
            <person name="Cook D.R."/>
        </authorList>
    </citation>
    <scope>NUCLEOTIDE SEQUENCE [LARGE SCALE GENOMIC DNA]</scope>
    <source>
        <strain evidence="4">cv. CDC Frontier</strain>
    </source>
</reference>
<evidence type="ECO:0000259" key="3">
    <source>
        <dbReference type="Pfam" id="PF09118"/>
    </source>
</evidence>
<proteinExistence type="predicted"/>
<dbReference type="PANTHER" id="PTHR32208">
    <property type="entry name" value="SECRETED PROTEIN-RELATED"/>
    <property type="match status" value="1"/>
</dbReference>
<reference evidence="5" key="2">
    <citation type="submission" date="2025-08" db="UniProtKB">
        <authorList>
            <consortium name="RefSeq"/>
        </authorList>
    </citation>
    <scope>IDENTIFICATION</scope>
    <source>
        <tissue evidence="5">Etiolated seedlings</tissue>
    </source>
</reference>
<keyword evidence="1" id="KW-0732">Signal</keyword>
<dbReference type="InterPro" id="IPR013783">
    <property type="entry name" value="Ig-like_fold"/>
</dbReference>
<dbReference type="InterPro" id="IPR014756">
    <property type="entry name" value="Ig_E-set"/>
</dbReference>
<feature type="domain" description="Galactose oxidase-like Early set" evidence="3">
    <location>
        <begin position="454"/>
        <end position="557"/>
    </location>
</feature>
<protein>
    <submittedName>
        <fullName evidence="5">Aldehyde oxidase GLOX</fullName>
    </submittedName>
</protein>
<dbReference type="GeneID" id="101493723"/>
<accession>A0A1S2XUE1</accession>
<dbReference type="STRING" id="3827.A0A1S2XUE1"/>
<dbReference type="KEGG" id="cam:101493723"/>
<dbReference type="eggNOG" id="ENOG502QPS4">
    <property type="taxonomic scope" value="Eukaryota"/>
</dbReference>
<dbReference type="Gene3D" id="2.60.40.10">
    <property type="entry name" value="Immunoglobulins"/>
    <property type="match status" value="1"/>
</dbReference>
<evidence type="ECO:0000259" key="2">
    <source>
        <dbReference type="Pfam" id="PF07250"/>
    </source>
</evidence>
<dbReference type="InterPro" id="IPR037293">
    <property type="entry name" value="Gal_Oxidase_central_sf"/>
</dbReference>
<dbReference type="InterPro" id="IPR015202">
    <property type="entry name" value="GO-like_E_set"/>
</dbReference>
<dbReference type="SUPFAM" id="SSF81296">
    <property type="entry name" value="E set domains"/>
    <property type="match status" value="1"/>
</dbReference>
<dbReference type="AlphaFoldDB" id="A0A1S2XUE1"/>
<keyword evidence="4" id="KW-1185">Reference proteome</keyword>
<dbReference type="Gene3D" id="2.130.10.80">
    <property type="entry name" value="Galactose oxidase/kelch, beta-propeller"/>
    <property type="match status" value="1"/>
</dbReference>
<gene>
    <name evidence="5" type="primary">LOC101493723</name>
</gene>
<dbReference type="InterPro" id="IPR011043">
    <property type="entry name" value="Gal_Oxase/kelch_b-propeller"/>
</dbReference>
<dbReference type="PaxDb" id="3827-XP_004494672.1"/>
<dbReference type="Proteomes" id="UP000087171">
    <property type="component" value="Chromosome Ca3"/>
</dbReference>
<organism evidence="4 5">
    <name type="scientific">Cicer arietinum</name>
    <name type="common">Chickpea</name>
    <name type="synonym">Garbanzo</name>
    <dbReference type="NCBI Taxonomy" id="3827"/>
    <lineage>
        <taxon>Eukaryota</taxon>
        <taxon>Viridiplantae</taxon>
        <taxon>Streptophyta</taxon>
        <taxon>Embryophyta</taxon>
        <taxon>Tracheophyta</taxon>
        <taxon>Spermatophyta</taxon>
        <taxon>Magnoliopsida</taxon>
        <taxon>eudicotyledons</taxon>
        <taxon>Gunneridae</taxon>
        <taxon>Pentapetalae</taxon>
        <taxon>rosids</taxon>
        <taxon>fabids</taxon>
        <taxon>Fabales</taxon>
        <taxon>Fabaceae</taxon>
        <taxon>Papilionoideae</taxon>
        <taxon>50 kb inversion clade</taxon>
        <taxon>NPAAA clade</taxon>
        <taxon>Hologalegina</taxon>
        <taxon>IRL clade</taxon>
        <taxon>Cicereae</taxon>
        <taxon>Cicer</taxon>
    </lineage>
</organism>
<dbReference type="Pfam" id="PF07250">
    <property type="entry name" value="Glyoxal_oxid_N"/>
    <property type="match status" value="1"/>
</dbReference>
<dbReference type="PANTHER" id="PTHR32208:SF71">
    <property type="entry name" value="GLYOXAL OXIDASE-RELATED PROTEIN"/>
    <property type="match status" value="1"/>
</dbReference>
<feature type="domain" description="Glyoxal oxidase N-terminal" evidence="2">
    <location>
        <begin position="52"/>
        <end position="445"/>
    </location>
</feature>
<sequence length="559" mass="62486">MTSITLFLILITLSSLIIPYFHLPLASSSLISPPSNQGQWNLLQPTIGISAMHMQLTHNDKIIIFDRTDFGPSNLPLSNGECRMDPYDTALKTDCTAHSVLYDIYTNTFRSLTIQTDTWCSSGSVLPNGTLIQTGGFNDGERRIRMFTPCFHENCDWIEFPSYLIERRWYATNQILPDNRVIIIGGRKQFNYEFFPKTITSSESSPSSIHLPFLQETNDPNENNLYPFVHLLPNGNLFIFANKRSILLDYKQNRVVKEFPEISGGDPRNYPSSGSSVLLPLDENLNSIEAEIMVCGGAPRGAFEEASKGNFIQALNTCGFLKVTDSNPNWIMKNMPIARVMGDMLILPNGDIIIINGVELGTAGWENGRRPVLTPVIYRSSVTVTESQRFSIMQRASRPRLYHSSAVVLRDGRVLVGGSNPHVNYNFSGVEFPTDLSLEAFSPPYLSPEFDPVRPIIRHVTSYILGYRVFYYVTFTVGKFGSASDVSVRILAPSFSTHSYGMNQRMVVLKLIGVTEVNFGTYYATVVGPSTQEIAPPGYYILFLVHEGVPSSGTWVQLM</sequence>
<dbReference type="Pfam" id="PF09118">
    <property type="entry name" value="GO-like_E_set"/>
    <property type="match status" value="1"/>
</dbReference>
<dbReference type="InterPro" id="IPR009880">
    <property type="entry name" value="Glyoxal_oxidase_N"/>
</dbReference>
<dbReference type="CDD" id="cd02851">
    <property type="entry name" value="E_set_GO_C"/>
    <property type="match status" value="1"/>
</dbReference>
<dbReference type="OrthoDB" id="2019572at2759"/>